<feature type="transmembrane region" description="Helical" evidence="8">
    <location>
        <begin position="7"/>
        <end position="26"/>
    </location>
</feature>
<evidence type="ECO:0000256" key="1">
    <source>
        <dbReference type="ARBA" id="ARBA00004651"/>
    </source>
</evidence>
<reference evidence="11 13" key="1">
    <citation type="submission" date="2017-10" db="EMBL/GenBank/DDBJ databases">
        <title>Genomics of the genus Arcobacter.</title>
        <authorList>
            <person name="Perez-Cataluna A."/>
            <person name="Figueras M.J."/>
        </authorList>
    </citation>
    <scope>NUCLEOTIDE SEQUENCE [LARGE SCALE GENOMIC DNA]</scope>
    <source>
        <strain evidence="11 13">CECT 7835</strain>
    </source>
</reference>
<evidence type="ECO:0000259" key="9">
    <source>
        <dbReference type="Pfam" id="PF00892"/>
    </source>
</evidence>
<dbReference type="Pfam" id="PF00892">
    <property type="entry name" value="EamA"/>
    <property type="match status" value="1"/>
</dbReference>
<dbReference type="Proteomes" id="UP000253850">
    <property type="component" value="Chromosome"/>
</dbReference>
<proteinExistence type="inferred from homology"/>
<feature type="transmembrane region" description="Helical" evidence="8">
    <location>
        <begin position="128"/>
        <end position="144"/>
    </location>
</feature>
<feature type="transmembrane region" description="Helical" evidence="8">
    <location>
        <begin position="242"/>
        <end position="261"/>
    </location>
</feature>
<evidence type="ECO:0000256" key="8">
    <source>
        <dbReference type="SAM" id="Phobius"/>
    </source>
</evidence>
<dbReference type="SUPFAM" id="SSF103481">
    <property type="entry name" value="Multidrug resistance efflux transporter EmrE"/>
    <property type="match status" value="2"/>
</dbReference>
<keyword evidence="6 8" id="KW-1133">Transmembrane helix</keyword>
<reference evidence="10 12" key="2">
    <citation type="submission" date="2018-07" db="EMBL/GenBank/DDBJ databases">
        <title>Complete genome of the Arcobacter bivalviorum type strain LMG 26154.</title>
        <authorList>
            <person name="Miller W.G."/>
            <person name="Yee E."/>
            <person name="Bono J.L."/>
        </authorList>
    </citation>
    <scope>NUCLEOTIDE SEQUENCE [LARGE SCALE GENOMIC DNA]</scope>
    <source>
        <strain evidence="10 12">LMG 26154</strain>
    </source>
</reference>
<keyword evidence="13" id="KW-1185">Reference proteome</keyword>
<dbReference type="InterPro" id="IPR004626">
    <property type="entry name" value="RarD"/>
</dbReference>
<dbReference type="InterPro" id="IPR000620">
    <property type="entry name" value="EamA_dom"/>
</dbReference>
<feature type="transmembrane region" description="Helical" evidence="8">
    <location>
        <begin position="75"/>
        <end position="93"/>
    </location>
</feature>
<evidence type="ECO:0000313" key="11">
    <source>
        <dbReference type="EMBL" id="RXK10029.1"/>
    </source>
</evidence>
<evidence type="ECO:0000256" key="4">
    <source>
        <dbReference type="ARBA" id="ARBA00022475"/>
    </source>
</evidence>
<name>A0AAX2A7X0_9BACT</name>
<keyword evidence="7 8" id="KW-0472">Membrane</keyword>
<organism evidence="11 13">
    <name type="scientific">Halarcobacter bivalviorum</name>
    <dbReference type="NCBI Taxonomy" id="663364"/>
    <lineage>
        <taxon>Bacteria</taxon>
        <taxon>Pseudomonadati</taxon>
        <taxon>Campylobacterota</taxon>
        <taxon>Epsilonproteobacteria</taxon>
        <taxon>Campylobacterales</taxon>
        <taxon>Arcobacteraceae</taxon>
        <taxon>Halarcobacter</taxon>
    </lineage>
</organism>
<comment type="subcellular location">
    <subcellularLocation>
        <location evidence="1">Cell membrane</location>
        <topology evidence="1">Multi-pass membrane protein</topology>
    </subcellularLocation>
</comment>
<feature type="transmembrane region" description="Helical" evidence="8">
    <location>
        <begin position="105"/>
        <end position="121"/>
    </location>
</feature>
<dbReference type="GO" id="GO:0005886">
    <property type="term" value="C:plasma membrane"/>
    <property type="evidence" value="ECO:0007669"/>
    <property type="project" value="UniProtKB-SubCell"/>
</dbReference>
<dbReference type="InterPro" id="IPR050638">
    <property type="entry name" value="AA-Vitamin_Transporters"/>
</dbReference>
<evidence type="ECO:0000256" key="5">
    <source>
        <dbReference type="ARBA" id="ARBA00022692"/>
    </source>
</evidence>
<evidence type="ECO:0000256" key="6">
    <source>
        <dbReference type="ARBA" id="ARBA00022989"/>
    </source>
</evidence>
<keyword evidence="4" id="KW-1003">Cell membrane</keyword>
<feature type="transmembrane region" description="Helical" evidence="8">
    <location>
        <begin position="209"/>
        <end position="230"/>
    </location>
</feature>
<dbReference type="RefSeq" id="WP_114840154.1">
    <property type="nucleotide sequence ID" value="NZ_CP031217.1"/>
</dbReference>
<evidence type="ECO:0000313" key="10">
    <source>
        <dbReference type="EMBL" id="AXH13368.1"/>
    </source>
</evidence>
<feature type="transmembrane region" description="Helical" evidence="8">
    <location>
        <begin position="150"/>
        <end position="166"/>
    </location>
</feature>
<dbReference type="InterPro" id="IPR037185">
    <property type="entry name" value="EmrE-like"/>
</dbReference>
<dbReference type="PANTHER" id="PTHR32322">
    <property type="entry name" value="INNER MEMBRANE TRANSPORTER"/>
    <property type="match status" value="1"/>
</dbReference>
<dbReference type="EMBL" id="PDKM01000003">
    <property type="protein sequence ID" value="RXK10029.1"/>
    <property type="molecule type" value="Genomic_DNA"/>
</dbReference>
<evidence type="ECO:0000313" key="12">
    <source>
        <dbReference type="Proteomes" id="UP000253850"/>
    </source>
</evidence>
<dbReference type="KEGG" id="hbv:ABIV_2394"/>
<dbReference type="PANTHER" id="PTHR32322:SF18">
    <property type="entry name" value="S-ADENOSYLMETHIONINE_S-ADENOSYLHOMOCYSTEINE TRANSPORTER"/>
    <property type="match status" value="1"/>
</dbReference>
<keyword evidence="3" id="KW-0813">Transport</keyword>
<dbReference type="AlphaFoldDB" id="A0AAX2A7X0"/>
<sequence length="297" mass="34091">MSESRLGQIYAILAFLFWGGIAPIYFKQVANVDAFEVLIYRVLFSCLTLLPFFLFRKELQALIVAIKDFRTIKYLFFSTFVISINWLTFIWAIANDRILEASLGYYINPLVNVGLGFLIFNERMTRNQYLAIFIGLLAVAYQLFALGYLPLVSLILAFSFGFYGMLRKKVNVGSIVGLFIEVIILLPFALAYLFYLYQYEVVAFFESSSFYTSFMLALSGLVTVIPLLLFNGATTRMKLTTIGFFQYIGPTVAFFVAIFIYKEEFNFDKLVTFILIWIALFVFSLGTINKLRKGVNR</sequence>
<accession>A0AAX2A7X0</accession>
<feature type="domain" description="EamA" evidence="9">
    <location>
        <begin position="6"/>
        <end position="140"/>
    </location>
</feature>
<feature type="transmembrane region" description="Helical" evidence="8">
    <location>
        <begin position="267"/>
        <end position="288"/>
    </location>
</feature>
<feature type="transmembrane region" description="Helical" evidence="8">
    <location>
        <begin position="178"/>
        <end position="197"/>
    </location>
</feature>
<evidence type="ECO:0000313" key="13">
    <source>
        <dbReference type="Proteomes" id="UP000289193"/>
    </source>
</evidence>
<evidence type="ECO:0000256" key="7">
    <source>
        <dbReference type="ARBA" id="ARBA00023136"/>
    </source>
</evidence>
<gene>
    <name evidence="11" type="primary">rarD</name>
    <name evidence="10" type="ORF">ABIV_2394</name>
    <name evidence="11" type="ORF">CRV05_06530</name>
</gene>
<keyword evidence="5 8" id="KW-0812">Transmembrane</keyword>
<dbReference type="Proteomes" id="UP000289193">
    <property type="component" value="Unassembled WGS sequence"/>
</dbReference>
<comment type="similarity">
    <text evidence="2">Belongs to the EamA transporter family.</text>
</comment>
<feature type="transmembrane region" description="Helical" evidence="8">
    <location>
        <begin position="38"/>
        <end position="55"/>
    </location>
</feature>
<protein>
    <submittedName>
        <fullName evidence="11">Protein RarD</fullName>
    </submittedName>
    <submittedName>
        <fullName evidence="10">Resistance permease RarD</fullName>
    </submittedName>
</protein>
<evidence type="ECO:0000256" key="3">
    <source>
        <dbReference type="ARBA" id="ARBA00022448"/>
    </source>
</evidence>
<dbReference type="NCBIfam" id="TIGR00688">
    <property type="entry name" value="rarD"/>
    <property type="match status" value="1"/>
</dbReference>
<dbReference type="EMBL" id="CP031217">
    <property type="protein sequence ID" value="AXH13368.1"/>
    <property type="molecule type" value="Genomic_DNA"/>
</dbReference>
<evidence type="ECO:0000256" key="2">
    <source>
        <dbReference type="ARBA" id="ARBA00007362"/>
    </source>
</evidence>